<evidence type="ECO:0000313" key="2">
    <source>
        <dbReference type="EMBL" id="KAK3754692.1"/>
    </source>
</evidence>
<dbReference type="AlphaFoldDB" id="A0AAE0YQF9"/>
<feature type="compositionally biased region" description="Polar residues" evidence="1">
    <location>
        <begin position="57"/>
        <end position="69"/>
    </location>
</feature>
<accession>A0AAE0YQF9</accession>
<gene>
    <name evidence="2" type="ORF">RRG08_053162</name>
</gene>
<protein>
    <submittedName>
        <fullName evidence="2">Uncharacterized protein</fullName>
    </submittedName>
</protein>
<feature type="region of interest" description="Disordered" evidence="1">
    <location>
        <begin position="42"/>
        <end position="70"/>
    </location>
</feature>
<evidence type="ECO:0000256" key="1">
    <source>
        <dbReference type="SAM" id="MobiDB-lite"/>
    </source>
</evidence>
<keyword evidence="3" id="KW-1185">Reference proteome</keyword>
<name>A0AAE0YQF9_9GAST</name>
<dbReference type="EMBL" id="JAWDGP010005645">
    <property type="protein sequence ID" value="KAK3754692.1"/>
    <property type="molecule type" value="Genomic_DNA"/>
</dbReference>
<evidence type="ECO:0000313" key="3">
    <source>
        <dbReference type="Proteomes" id="UP001283361"/>
    </source>
</evidence>
<proteinExistence type="predicted"/>
<dbReference type="Proteomes" id="UP001283361">
    <property type="component" value="Unassembled WGS sequence"/>
</dbReference>
<comment type="caution">
    <text evidence="2">The sequence shown here is derived from an EMBL/GenBank/DDBJ whole genome shotgun (WGS) entry which is preliminary data.</text>
</comment>
<sequence length="263" mass="29205">MTTTAARRGSSIHPSPGVTQTLTNFLRLLLDALLTAETQRMQTETRPDSRRHVPVMQVSSPQRQESHVSTGLGRWRASSVSLRHHAQIDGANIGQGYLPDGRVIDTGFQVNQELIKFNHHTDFLHKAHSLTSLLKDKPLTCGATATVPAGCDFQLRTDINRNYSGRRLSPLPYLPAAAGRCVLPTNHRQPRCGESDDSLGGRLRSDNRGISFSLTATVKSCRLEHDENSFVYYKSEMDRESKVRWSSAELITCAGWDLPVKVS</sequence>
<organism evidence="2 3">
    <name type="scientific">Elysia crispata</name>
    <name type="common">lettuce slug</name>
    <dbReference type="NCBI Taxonomy" id="231223"/>
    <lineage>
        <taxon>Eukaryota</taxon>
        <taxon>Metazoa</taxon>
        <taxon>Spiralia</taxon>
        <taxon>Lophotrochozoa</taxon>
        <taxon>Mollusca</taxon>
        <taxon>Gastropoda</taxon>
        <taxon>Heterobranchia</taxon>
        <taxon>Euthyneura</taxon>
        <taxon>Panpulmonata</taxon>
        <taxon>Sacoglossa</taxon>
        <taxon>Placobranchoidea</taxon>
        <taxon>Plakobranchidae</taxon>
        <taxon>Elysia</taxon>
    </lineage>
</organism>
<reference evidence="2" key="1">
    <citation type="journal article" date="2023" name="G3 (Bethesda)">
        <title>A reference genome for the long-term kleptoplast-retaining sea slug Elysia crispata morphotype clarki.</title>
        <authorList>
            <person name="Eastman K.E."/>
            <person name="Pendleton A.L."/>
            <person name="Shaikh M.A."/>
            <person name="Suttiyut T."/>
            <person name="Ogas R."/>
            <person name="Tomko P."/>
            <person name="Gavelis G."/>
            <person name="Widhalm J.R."/>
            <person name="Wisecaver J.H."/>
        </authorList>
    </citation>
    <scope>NUCLEOTIDE SEQUENCE</scope>
    <source>
        <strain evidence="2">ECLA1</strain>
    </source>
</reference>